<evidence type="ECO:0000256" key="3">
    <source>
        <dbReference type="ARBA" id="ARBA00022664"/>
    </source>
</evidence>
<feature type="compositionally biased region" description="Basic residues" evidence="6">
    <location>
        <begin position="291"/>
        <end position="305"/>
    </location>
</feature>
<feature type="compositionally biased region" description="Basic and acidic residues" evidence="6">
    <location>
        <begin position="39"/>
        <end position="49"/>
    </location>
</feature>
<dbReference type="PANTHER" id="PTHR14152">
    <property type="entry name" value="SQUAMOUS CELL CARCINOMA ANTIGEN RECOGNISED BY CYTOTOXIC T LYMPHOCYTES"/>
    <property type="match status" value="1"/>
</dbReference>
<evidence type="ECO:0000256" key="5">
    <source>
        <dbReference type="ARBA" id="ARBA00023242"/>
    </source>
</evidence>
<feature type="compositionally biased region" description="Basic and acidic residues" evidence="6">
    <location>
        <begin position="77"/>
        <end position="90"/>
    </location>
</feature>
<feature type="compositionally biased region" description="Basic and acidic residues" evidence="6">
    <location>
        <begin position="11"/>
        <end position="31"/>
    </location>
</feature>
<dbReference type="OrthoDB" id="5583at2759"/>
<dbReference type="InterPro" id="IPR005011">
    <property type="entry name" value="SNU66/SART1"/>
</dbReference>
<feature type="compositionally biased region" description="Polar residues" evidence="6">
    <location>
        <begin position="154"/>
        <end position="163"/>
    </location>
</feature>
<reference evidence="7 8" key="1">
    <citation type="submission" date="2011-09" db="EMBL/GenBank/DDBJ databases">
        <title>The Genome Sequence of Plasmodium vivax North Korean.</title>
        <authorList>
            <consortium name="The Broad Institute Genome Sequencing Platform"/>
            <consortium name="The Broad Institute Genome Sequencing Center for Infectious Disease"/>
            <person name="Neafsey D."/>
            <person name="Carlton J."/>
            <person name="Barnwell J."/>
            <person name="Collins W."/>
            <person name="Escalante A."/>
            <person name="Mullikin J."/>
            <person name="Saul A."/>
            <person name="Guigo R."/>
            <person name="Camara F."/>
            <person name="Young S.K."/>
            <person name="Zeng Q."/>
            <person name="Gargeya S."/>
            <person name="Fitzgerald M."/>
            <person name="Haas B."/>
            <person name="Abouelleil A."/>
            <person name="Alvarado L."/>
            <person name="Arachchi H.M."/>
            <person name="Berlin A."/>
            <person name="Brown A."/>
            <person name="Chapman S.B."/>
            <person name="Chen Z."/>
            <person name="Dunbar C."/>
            <person name="Freedman E."/>
            <person name="Gearin G."/>
            <person name="Gellesch M."/>
            <person name="Goldberg J."/>
            <person name="Griggs A."/>
            <person name="Gujja S."/>
            <person name="Heiman D."/>
            <person name="Howarth C."/>
            <person name="Larson L."/>
            <person name="Lui A."/>
            <person name="MacDonald P.J.P."/>
            <person name="Montmayeur A."/>
            <person name="Murphy C."/>
            <person name="Neiman D."/>
            <person name="Pearson M."/>
            <person name="Priest M."/>
            <person name="Roberts A."/>
            <person name="Saif S."/>
            <person name="Shea T."/>
            <person name="Shenoy N."/>
            <person name="Sisk P."/>
            <person name="Stolte C."/>
            <person name="Sykes S."/>
            <person name="Wortman J."/>
            <person name="Nusbaum C."/>
            <person name="Birren B."/>
        </authorList>
    </citation>
    <scope>NUCLEOTIDE SEQUENCE [LARGE SCALE GENOMIC DNA]</scope>
    <source>
        <strain evidence="7 8">North Korean</strain>
    </source>
</reference>
<name>A0A0J9TWT4_PLAVI</name>
<organism evidence="7 8">
    <name type="scientific">Plasmodium vivax North Korean</name>
    <dbReference type="NCBI Taxonomy" id="1035514"/>
    <lineage>
        <taxon>Eukaryota</taxon>
        <taxon>Sar</taxon>
        <taxon>Alveolata</taxon>
        <taxon>Apicomplexa</taxon>
        <taxon>Aconoidasida</taxon>
        <taxon>Haemosporida</taxon>
        <taxon>Plasmodiidae</taxon>
        <taxon>Plasmodium</taxon>
        <taxon>Plasmodium (Plasmodium)</taxon>
    </lineage>
</organism>
<feature type="compositionally biased region" description="Acidic residues" evidence="6">
    <location>
        <begin position="578"/>
        <end position="588"/>
    </location>
</feature>
<comment type="similarity">
    <text evidence="2">Belongs to the SNU66/SART1 family.</text>
</comment>
<evidence type="ECO:0000256" key="1">
    <source>
        <dbReference type="ARBA" id="ARBA00004123"/>
    </source>
</evidence>
<feature type="compositionally biased region" description="Acidic residues" evidence="6">
    <location>
        <begin position="64"/>
        <end position="76"/>
    </location>
</feature>
<evidence type="ECO:0000256" key="4">
    <source>
        <dbReference type="ARBA" id="ARBA00023187"/>
    </source>
</evidence>
<keyword evidence="4" id="KW-0508">mRNA splicing</keyword>
<keyword evidence="3" id="KW-0507">mRNA processing</keyword>
<evidence type="ECO:0008006" key="9">
    <source>
        <dbReference type="Google" id="ProtNLM"/>
    </source>
</evidence>
<dbReference type="InterPro" id="IPR045347">
    <property type="entry name" value="HIND"/>
</dbReference>
<comment type="subcellular location">
    <subcellularLocation>
        <location evidence="1">Nucleus</location>
    </subcellularLocation>
</comment>
<protein>
    <recommendedName>
        <fullName evidence="9">SART-1 family protein</fullName>
    </recommendedName>
</protein>
<feature type="compositionally biased region" description="Acidic residues" evidence="6">
    <location>
        <begin position="364"/>
        <end position="374"/>
    </location>
</feature>
<evidence type="ECO:0000313" key="8">
    <source>
        <dbReference type="Proteomes" id="UP000053239"/>
    </source>
</evidence>
<evidence type="ECO:0000256" key="6">
    <source>
        <dbReference type="SAM" id="MobiDB-lite"/>
    </source>
</evidence>
<feature type="region of interest" description="Disordered" evidence="6">
    <location>
        <begin position="260"/>
        <end position="338"/>
    </location>
</feature>
<sequence length="732" mass="82674">MENVEELSIEETNKLREKLGLKKLDVEDKQDKKKKRGASKNEQDNEPKGRAKRGGAKNGKKDAGEEDNQEGGDALEGEGKNGRGRTKEAPKGSNKSTKTISEEFNDDIDDVEKWISKTRKTIDKKLADDEGIKYSDDDDEEEKGGKKKKKKNNVSRSVDSNHATVEHKNEELTDDMILTLKDQHVLNNDEGKDCLINEELKKQNVKSILAKNDDSFWRKNYYDPLSYYDDTNKQNAEDGSAVHMLSKYDETKHSFDVTIKYDEQGGGGNDDHDRDGDDDDDGSAHAGRGGTKGKARGARTAKSRNNRLEGEVKGEGQVLHTQKTLPMRQTTSPDGSAFKVKKRKIKNINRRKKEEDAWAFLYDEPEGQDEEEAAQEGRQAKGSTSERNTVEGKTRGNEQNNENANANANANVIEDVLKKIRDEQTSMNFNSYFDYDLGENEEDKELYELLQQGNSLKRRKKEMDYQKELLKYIVINEDVKKNEEVSGNVIKLSDASEFCRSITLPMEIQESESMEKLQRGGGGLLDAEASAALGGDRSSNLIAPLSVNASDDMLRSTDGQRGKGKSTKGGQAKGGDKDSDDDDNDDGNDMNLSDHAFSQDGVSEIFNEIKLDEGLYGALEYLKTKGELTMEEKIYRNPENRPLHMSTSKHDIKLDYKNDSGKVMTPKETFRYISWIFHGKKQGKNKMEKKMRRMEIERRFKEDPMGSLPTLNVLKKVQQVHKKSYFTLSNNN</sequence>
<feature type="compositionally biased region" description="Basic and acidic residues" evidence="6">
    <location>
        <begin position="552"/>
        <end position="561"/>
    </location>
</feature>
<dbReference type="PANTHER" id="PTHR14152:SF5">
    <property type="entry name" value="U4_U6.U5 TRI-SNRNP-ASSOCIATED PROTEIN 1"/>
    <property type="match status" value="1"/>
</dbReference>
<gene>
    <name evidence="7" type="ORF">PVNG_02121</name>
</gene>
<dbReference type="AlphaFoldDB" id="A0A0J9TWT4"/>
<dbReference type="GO" id="GO:0000481">
    <property type="term" value="P:maturation of 5S rRNA"/>
    <property type="evidence" value="ECO:0007669"/>
    <property type="project" value="TreeGrafter"/>
</dbReference>
<feature type="compositionally biased region" description="Basic and acidic residues" evidence="6">
    <location>
        <begin position="260"/>
        <end position="275"/>
    </location>
</feature>
<dbReference type="GO" id="GO:0045292">
    <property type="term" value="P:mRNA cis splicing, via spliceosome"/>
    <property type="evidence" value="ECO:0007669"/>
    <property type="project" value="TreeGrafter"/>
</dbReference>
<dbReference type="Pfam" id="PF19252">
    <property type="entry name" value="HIND"/>
    <property type="match status" value="1"/>
</dbReference>
<evidence type="ECO:0000313" key="7">
    <source>
        <dbReference type="EMBL" id="KNA00125.1"/>
    </source>
</evidence>
<evidence type="ECO:0000256" key="2">
    <source>
        <dbReference type="ARBA" id="ARBA00006076"/>
    </source>
</evidence>
<keyword evidence="5" id="KW-0539">Nucleus</keyword>
<dbReference type="Pfam" id="PF03343">
    <property type="entry name" value="SART-1"/>
    <property type="match status" value="2"/>
</dbReference>
<feature type="region of interest" description="Disordered" evidence="6">
    <location>
        <begin position="1"/>
        <end position="169"/>
    </location>
</feature>
<feature type="compositionally biased region" description="Basic and acidic residues" evidence="6">
    <location>
        <begin position="111"/>
        <end position="135"/>
    </location>
</feature>
<feature type="region of interest" description="Disordered" evidence="6">
    <location>
        <begin position="364"/>
        <end position="405"/>
    </location>
</feature>
<proteinExistence type="inferred from homology"/>
<dbReference type="Proteomes" id="UP000053239">
    <property type="component" value="Unassembled WGS sequence"/>
</dbReference>
<feature type="compositionally biased region" description="Polar residues" evidence="6">
    <location>
        <begin position="319"/>
        <end position="334"/>
    </location>
</feature>
<accession>A0A0J9TWT4</accession>
<feature type="region of interest" description="Disordered" evidence="6">
    <location>
        <begin position="551"/>
        <end position="596"/>
    </location>
</feature>
<dbReference type="EMBL" id="KQ235353">
    <property type="protein sequence ID" value="KNA00125.1"/>
    <property type="molecule type" value="Genomic_DNA"/>
</dbReference>
<dbReference type="GO" id="GO:0046540">
    <property type="term" value="C:U4/U6 x U5 tri-snRNP complex"/>
    <property type="evidence" value="ECO:0007669"/>
    <property type="project" value="InterPro"/>
</dbReference>